<evidence type="ECO:0000313" key="1">
    <source>
        <dbReference type="EMBL" id="GAW82053.1"/>
    </source>
</evidence>
<dbReference type="OrthoDB" id="377494at2759"/>
<dbReference type="Proteomes" id="UP000195521">
    <property type="component" value="Unassembled WGS sequence"/>
</dbReference>
<organism evidence="1 2">
    <name type="scientific">Plasmodium gonderi</name>
    <dbReference type="NCBI Taxonomy" id="77519"/>
    <lineage>
        <taxon>Eukaryota</taxon>
        <taxon>Sar</taxon>
        <taxon>Alveolata</taxon>
        <taxon>Apicomplexa</taxon>
        <taxon>Aconoidasida</taxon>
        <taxon>Haemosporida</taxon>
        <taxon>Plasmodiidae</taxon>
        <taxon>Plasmodium</taxon>
        <taxon>Plasmodium (Plasmodium)</taxon>
    </lineage>
</organism>
<name>A0A1Y1JNS6_PLAGO</name>
<protein>
    <submittedName>
        <fullName evidence="1">Uncharacterized protein</fullName>
    </submittedName>
</protein>
<reference evidence="2" key="1">
    <citation type="submission" date="2017-04" db="EMBL/GenBank/DDBJ databases">
        <title>Plasmodium gonderi genome.</title>
        <authorList>
            <person name="Arisue N."/>
            <person name="Honma H."/>
            <person name="Kawai S."/>
            <person name="Tougan T."/>
            <person name="Tanabe K."/>
            <person name="Horii T."/>
        </authorList>
    </citation>
    <scope>NUCLEOTIDE SEQUENCE [LARGE SCALE GENOMIC DNA]</scope>
    <source>
        <strain evidence="2">ATCC 30045</strain>
    </source>
</reference>
<keyword evidence="2" id="KW-1185">Reference proteome</keyword>
<dbReference type="OMA" id="HIFCDEQ"/>
<dbReference type="EMBL" id="BDQF01000013">
    <property type="protein sequence ID" value="GAW82053.1"/>
    <property type="molecule type" value="Genomic_DNA"/>
</dbReference>
<evidence type="ECO:0000313" key="2">
    <source>
        <dbReference type="Proteomes" id="UP000195521"/>
    </source>
</evidence>
<dbReference type="AlphaFoldDB" id="A0A1Y1JNS6"/>
<dbReference type="RefSeq" id="XP_028544642.1">
    <property type="nucleotide sequence ID" value="XM_028688841.1"/>
</dbReference>
<sequence>MHLCRFKLHSCKPVARKKLHIFSDEQSYVNNLTHLYIYNQLDEKIINKKKKCDENINKYVGKIAIHLKLNKENCNIIFSLPTFLDIFFFNYFKFNLKSKLIFLSNFFNIKTQKKNHFSLKHEKFEKKKVEILTHLCKTLVNSNLQYVHEIRQKYINKHSKLRSSNKKENNIYQNKVNYILHTPIPVYNKTFLQDLLNQTHNLKDLCIVIYIIRNVILFHTFDYSTILDSVLRKVYLYFNEISISVKNNYEHNLTIFSPPTTSDKNKIEKTKTVKIRDLIYSFYQLTYLHKGNKIQFLFLKILIILGRNYAYIGLQNQDTSLNGRNGTNEISTPTLHNPHRTPIANNLYLSNKDIEQLFYLLSKNSYLKLHFMHPLVIQFYIKLFSLDPSVIYFNKLIIKNNNSNYIFCPITLFPKCTLSYLEFLKKEDVKNYFHIFYQTICIKYLLKRKITFQEKFNNFHDFVCRNMSHKIYVNHSVFYKNIINKIINRSFNLYITKVKRRRGREEKRHSNNKWIKQIMNTLYNKFSENYIYDFTKCKFFYLIYIRRIMSANRRNGMILEKKSTSFLPKQTKKKKKKV</sequence>
<accession>A0A1Y1JNS6</accession>
<dbReference type="GeneID" id="39748785"/>
<proteinExistence type="predicted"/>
<gene>
    <name evidence="1" type="ORF">PGO_120450</name>
</gene>
<comment type="caution">
    <text evidence="1">The sequence shown here is derived from an EMBL/GenBank/DDBJ whole genome shotgun (WGS) entry which is preliminary data.</text>
</comment>